<sequence length="47" mass="4698">MENIDLEVADLVEDIEPMAEGNALGSFSSASTASCPYGCASTAGCIG</sequence>
<dbReference type="Proteomes" id="UP000769484">
    <property type="component" value="Unassembled WGS sequence"/>
</dbReference>
<name>A0A930PGG7_9MICC</name>
<dbReference type="NCBIfam" id="NF033482">
    <property type="entry name" value="RiPP_thiocil"/>
    <property type="match status" value="1"/>
</dbReference>
<dbReference type="InterPro" id="IPR049803">
    <property type="entry name" value="RiPP_thiocil-like"/>
</dbReference>
<protein>
    <submittedName>
        <fullName evidence="1">Thiocillin family RiPP</fullName>
    </submittedName>
</protein>
<evidence type="ECO:0000313" key="2">
    <source>
        <dbReference type="Proteomes" id="UP000769484"/>
    </source>
</evidence>
<accession>A0A930PGG7</accession>
<dbReference type="EMBL" id="JABZXJ010000008">
    <property type="protein sequence ID" value="MBF1649049.1"/>
    <property type="molecule type" value="Genomic_DNA"/>
</dbReference>
<organism evidence="1 2">
    <name type="scientific">Rothia dentocariosa</name>
    <dbReference type="NCBI Taxonomy" id="2047"/>
    <lineage>
        <taxon>Bacteria</taxon>
        <taxon>Bacillati</taxon>
        <taxon>Actinomycetota</taxon>
        <taxon>Actinomycetes</taxon>
        <taxon>Micrococcales</taxon>
        <taxon>Micrococcaceae</taxon>
        <taxon>Rothia</taxon>
    </lineage>
</organism>
<reference evidence="1" key="1">
    <citation type="submission" date="2020-04" db="EMBL/GenBank/DDBJ databases">
        <title>Deep metagenomics examines the oral microbiome during advanced dental caries in children, revealing novel taxa and co-occurrences with host molecules.</title>
        <authorList>
            <person name="Baker J.L."/>
            <person name="Morton J.T."/>
            <person name="Dinis M."/>
            <person name="Alvarez R."/>
            <person name="Tran N.C."/>
            <person name="Knight R."/>
            <person name="Edlund A."/>
        </authorList>
    </citation>
    <scope>NUCLEOTIDE SEQUENCE</scope>
    <source>
        <strain evidence="1">JCVI_47_bin.4</strain>
    </source>
</reference>
<dbReference type="AlphaFoldDB" id="A0A930PGG7"/>
<gene>
    <name evidence="1" type="ORF">HXO56_02950</name>
</gene>
<evidence type="ECO:0000313" key="1">
    <source>
        <dbReference type="EMBL" id="MBF1649049.1"/>
    </source>
</evidence>
<comment type="caution">
    <text evidence="1">The sequence shown here is derived from an EMBL/GenBank/DDBJ whole genome shotgun (WGS) entry which is preliminary data.</text>
</comment>
<proteinExistence type="predicted"/>